<dbReference type="SUPFAM" id="SSF48317">
    <property type="entry name" value="Acid phosphatase/Vanadium-dependent haloperoxidase"/>
    <property type="match status" value="1"/>
</dbReference>
<evidence type="ECO:0000313" key="2">
    <source>
        <dbReference type="EMBL" id="VAW91590.1"/>
    </source>
</evidence>
<dbReference type="InterPro" id="IPR036938">
    <property type="entry name" value="PAP2/HPO_sf"/>
</dbReference>
<accession>A0A3B0ZQU8</accession>
<protein>
    <recommendedName>
        <fullName evidence="1">Phosphatidic acid phosphatase type 2/haloperoxidase domain-containing protein</fullName>
    </recommendedName>
</protein>
<evidence type="ECO:0000259" key="1">
    <source>
        <dbReference type="Pfam" id="PF01569"/>
    </source>
</evidence>
<feature type="domain" description="Phosphatidic acid phosphatase type 2/haloperoxidase" evidence="1">
    <location>
        <begin position="154"/>
        <end position="234"/>
    </location>
</feature>
<dbReference type="InterPro" id="IPR000326">
    <property type="entry name" value="PAP2/HPO"/>
</dbReference>
<sequence>MSKTICNNARSSYLLFLLSLFLTFPVIADSNANNKSFLDAVKSDYQKFYSSQRFIRAGFVFAAAGVVANTNLDQDIQDQYQNNIRSVGTDDFSKIAKDFGEGKYLITLSLVTALSSHYLETNNQRSAVGRWGQSTLRAYLVGGPATLLTQQLTGASRPAETSDNSKWNPFADSNGVSGHAFIGAVPFLTMARMNNDNTFVKYLLYTASTFTALSRVNDNSHYFSQAVLGWYLAYEATDSVFETNSQSKANSVAFQPFIGSDSFGLAMNIKW</sequence>
<dbReference type="Pfam" id="PF01569">
    <property type="entry name" value="PAP2"/>
    <property type="match status" value="1"/>
</dbReference>
<dbReference type="EMBL" id="UOFS01000006">
    <property type="protein sequence ID" value="VAW91590.1"/>
    <property type="molecule type" value="Genomic_DNA"/>
</dbReference>
<dbReference type="CDD" id="cd01610">
    <property type="entry name" value="PAP2_like"/>
    <property type="match status" value="1"/>
</dbReference>
<name>A0A3B0ZQU8_9ZZZZ</name>
<proteinExistence type="predicted"/>
<organism evidence="2">
    <name type="scientific">hydrothermal vent metagenome</name>
    <dbReference type="NCBI Taxonomy" id="652676"/>
    <lineage>
        <taxon>unclassified sequences</taxon>
        <taxon>metagenomes</taxon>
        <taxon>ecological metagenomes</taxon>
    </lineage>
</organism>
<dbReference type="AlphaFoldDB" id="A0A3B0ZQU8"/>
<reference evidence="2" key="1">
    <citation type="submission" date="2018-06" db="EMBL/GenBank/DDBJ databases">
        <authorList>
            <person name="Zhirakovskaya E."/>
        </authorList>
    </citation>
    <scope>NUCLEOTIDE SEQUENCE</scope>
</reference>
<gene>
    <name evidence="2" type="ORF">MNBD_GAMMA22-2766</name>
</gene>